<evidence type="ECO:0000256" key="1">
    <source>
        <dbReference type="ARBA" id="ARBA00010062"/>
    </source>
</evidence>
<keyword evidence="3 5" id="KW-0732">Signal</keyword>
<name>A0A934KJR9_9BACT</name>
<keyword evidence="2" id="KW-0813">Transport</keyword>
<gene>
    <name evidence="7" type="ORF">JF887_11950</name>
</gene>
<dbReference type="InterPro" id="IPR000709">
    <property type="entry name" value="Leu_Ile_Val-bd"/>
</dbReference>
<evidence type="ECO:0000256" key="5">
    <source>
        <dbReference type="SAM" id="SignalP"/>
    </source>
</evidence>
<dbReference type="InterPro" id="IPR051010">
    <property type="entry name" value="BCAA_transport"/>
</dbReference>
<dbReference type="InterPro" id="IPR028081">
    <property type="entry name" value="Leu-bd"/>
</dbReference>
<dbReference type="Pfam" id="PF13458">
    <property type="entry name" value="Peripla_BP_6"/>
    <property type="match status" value="1"/>
</dbReference>
<sequence>MKTSRRGVRPVAAAFIITAALSACGSTTSGGSSGTAATTRDIRLAIVGPMTGDAAADGQHILDGATLARDQINNAGGVASGLYKGAKIVLDPLDDTESVDRSVTLAHQVVDSSQEWAFLGTGFSDAAIATAPVLERASVSYLSTYASSAQILAKPFKNVFVVPPTFPAYAYSAAEVAYKQGYRHAAVLQANAAFGLQMAKLFTDHFTALGGMVVDTETYTLGDKNTQGFVAKALASQPEVIAMAGLTGDDVAQLHQIRSAANSTPVLDLEAVAFSQSFLTTAGNDALGFVGQTPSDPKRKTAAAAHLRSIYSAKFHTDVIPDPTAFTYEAVIGVARAMESGPSDRTQLGAAIHNVQLADTGVGPLRFDPSGARLGGTLWYFHVANGAFVFDTGYRQTAPLAVHEVPLEE</sequence>
<evidence type="ECO:0000313" key="8">
    <source>
        <dbReference type="Proteomes" id="UP000614410"/>
    </source>
</evidence>
<dbReference type="SUPFAM" id="SSF53822">
    <property type="entry name" value="Periplasmic binding protein-like I"/>
    <property type="match status" value="1"/>
</dbReference>
<dbReference type="GO" id="GO:0006865">
    <property type="term" value="P:amino acid transport"/>
    <property type="evidence" value="ECO:0007669"/>
    <property type="project" value="UniProtKB-KW"/>
</dbReference>
<dbReference type="PANTHER" id="PTHR30483:SF6">
    <property type="entry name" value="PERIPLASMIC BINDING PROTEIN OF ABC TRANSPORTER FOR NATURAL AMINO ACIDS"/>
    <property type="match status" value="1"/>
</dbReference>
<dbReference type="Proteomes" id="UP000614410">
    <property type="component" value="Unassembled WGS sequence"/>
</dbReference>
<dbReference type="PROSITE" id="PS51257">
    <property type="entry name" value="PROKAR_LIPOPROTEIN"/>
    <property type="match status" value="1"/>
</dbReference>
<evidence type="ECO:0000259" key="6">
    <source>
        <dbReference type="Pfam" id="PF13458"/>
    </source>
</evidence>
<feature type="signal peptide" evidence="5">
    <location>
        <begin position="1"/>
        <end position="25"/>
    </location>
</feature>
<feature type="chain" id="PRO_5037220350" evidence="5">
    <location>
        <begin position="26"/>
        <end position="409"/>
    </location>
</feature>
<dbReference type="EMBL" id="JAEKNN010000056">
    <property type="protein sequence ID" value="MBJ7610126.1"/>
    <property type="molecule type" value="Genomic_DNA"/>
</dbReference>
<proteinExistence type="inferred from homology"/>
<dbReference type="PANTHER" id="PTHR30483">
    <property type="entry name" value="LEUCINE-SPECIFIC-BINDING PROTEIN"/>
    <property type="match status" value="1"/>
</dbReference>
<dbReference type="PRINTS" id="PR00337">
    <property type="entry name" value="LEUILEVALBP"/>
</dbReference>
<keyword evidence="4" id="KW-0029">Amino-acid transport</keyword>
<evidence type="ECO:0000313" key="7">
    <source>
        <dbReference type="EMBL" id="MBJ7610126.1"/>
    </source>
</evidence>
<comment type="similarity">
    <text evidence="1">Belongs to the leucine-binding protein family.</text>
</comment>
<feature type="domain" description="Leucine-binding protein" evidence="6">
    <location>
        <begin position="42"/>
        <end position="385"/>
    </location>
</feature>
<organism evidence="7 8">
    <name type="scientific">Candidatus Amunia macphersoniae</name>
    <dbReference type="NCBI Taxonomy" id="3127014"/>
    <lineage>
        <taxon>Bacteria</taxon>
        <taxon>Bacillati</taxon>
        <taxon>Candidatus Dormiibacterota</taxon>
        <taxon>Candidatus Dormibacteria</taxon>
        <taxon>Candidatus Aeolococcales</taxon>
        <taxon>Candidatus Aeolococcaceae</taxon>
        <taxon>Candidatus Amunia</taxon>
    </lineage>
</organism>
<evidence type="ECO:0000256" key="3">
    <source>
        <dbReference type="ARBA" id="ARBA00022729"/>
    </source>
</evidence>
<dbReference type="AlphaFoldDB" id="A0A934KJR9"/>
<evidence type="ECO:0000256" key="2">
    <source>
        <dbReference type="ARBA" id="ARBA00022448"/>
    </source>
</evidence>
<accession>A0A934KJR9</accession>
<dbReference type="Gene3D" id="3.40.50.2300">
    <property type="match status" value="2"/>
</dbReference>
<dbReference type="InterPro" id="IPR028082">
    <property type="entry name" value="Peripla_BP_I"/>
</dbReference>
<reference evidence="7 8" key="1">
    <citation type="submission" date="2020-10" db="EMBL/GenBank/DDBJ databases">
        <title>Ca. Dormibacterota MAGs.</title>
        <authorList>
            <person name="Montgomery K."/>
        </authorList>
    </citation>
    <scope>NUCLEOTIDE SEQUENCE [LARGE SCALE GENOMIC DNA]</scope>
    <source>
        <strain evidence="7">Mitchell_Peninsula_5</strain>
    </source>
</reference>
<comment type="caution">
    <text evidence="7">The sequence shown here is derived from an EMBL/GenBank/DDBJ whole genome shotgun (WGS) entry which is preliminary data.</text>
</comment>
<protein>
    <submittedName>
        <fullName evidence="7">ABC transporter substrate-binding protein</fullName>
    </submittedName>
</protein>
<evidence type="ECO:0000256" key="4">
    <source>
        <dbReference type="ARBA" id="ARBA00022970"/>
    </source>
</evidence>